<comment type="subcellular location">
    <subcellularLocation>
        <location evidence="1">Cell inner membrane</location>
        <topology evidence="1">Peripheral membrane protein</topology>
    </subcellularLocation>
</comment>
<dbReference type="PROSITE" id="PS50893">
    <property type="entry name" value="ABC_TRANSPORTER_2"/>
    <property type="match status" value="1"/>
</dbReference>
<dbReference type="KEGG" id="dba:Dbac_2923"/>
<dbReference type="SMART" id="SM00382">
    <property type="entry name" value="AAA"/>
    <property type="match status" value="1"/>
</dbReference>
<keyword evidence="8" id="KW-1278">Translocase</keyword>
<dbReference type="OrthoDB" id="9809450at2"/>
<organism evidence="11 12">
    <name type="scientific">Desulfomicrobium baculatum (strain DSM 4028 / VKM B-1378 / X)</name>
    <name type="common">Desulfovibrio baculatus</name>
    <dbReference type="NCBI Taxonomy" id="525897"/>
    <lineage>
        <taxon>Bacteria</taxon>
        <taxon>Pseudomonadati</taxon>
        <taxon>Thermodesulfobacteriota</taxon>
        <taxon>Desulfovibrionia</taxon>
        <taxon>Desulfovibrionales</taxon>
        <taxon>Desulfomicrobiaceae</taxon>
        <taxon>Desulfomicrobium</taxon>
    </lineage>
</organism>
<name>C7LUT3_DESBD</name>
<sequence>MTTTPPLLDIRNLSVSFDTYQGQARVLDKASLSVRHGEIMGLVGETSCGKSVLSRSILRIIPSPPGRIDGGEIFFEGQDLLKLPRTAMRKLRGERISMIFQEPMSSLNPVFSVGNQMREVVRSHRPVSRGEANAICLEMLSSVRLPDPESVLAAYPHELSGGMRQRVMIAMALTCRPALLLADEPTTALDVTVQGQILAILAELAASQGLSILFVTHDMGVVAQLCHRVAVMYAGQVVEVADVESLFARPAHPYTQGLIASIPGRTTGGELYAIPGSVPSCLAPPPGCRFHTRCTHAGPDCSRAVPEMVRVASDHSVACHLCPTGGAL</sequence>
<accession>C7LUT3</accession>
<evidence type="ECO:0000256" key="9">
    <source>
        <dbReference type="ARBA" id="ARBA00023136"/>
    </source>
</evidence>
<dbReference type="Gene3D" id="3.40.50.300">
    <property type="entry name" value="P-loop containing nucleotide triphosphate hydrolases"/>
    <property type="match status" value="1"/>
</dbReference>
<dbReference type="GO" id="GO:0016887">
    <property type="term" value="F:ATP hydrolysis activity"/>
    <property type="evidence" value="ECO:0007669"/>
    <property type="project" value="InterPro"/>
</dbReference>
<dbReference type="Pfam" id="PF08352">
    <property type="entry name" value="oligo_HPY"/>
    <property type="match status" value="1"/>
</dbReference>
<evidence type="ECO:0000256" key="5">
    <source>
        <dbReference type="ARBA" id="ARBA00022519"/>
    </source>
</evidence>
<dbReference type="GO" id="GO:0015833">
    <property type="term" value="P:peptide transport"/>
    <property type="evidence" value="ECO:0007669"/>
    <property type="project" value="InterPro"/>
</dbReference>
<evidence type="ECO:0000256" key="1">
    <source>
        <dbReference type="ARBA" id="ARBA00004417"/>
    </source>
</evidence>
<dbReference type="Proteomes" id="UP000002216">
    <property type="component" value="Chromosome"/>
</dbReference>
<evidence type="ECO:0000256" key="7">
    <source>
        <dbReference type="ARBA" id="ARBA00022840"/>
    </source>
</evidence>
<dbReference type="CDD" id="cd03257">
    <property type="entry name" value="ABC_NikE_OppD_transporters"/>
    <property type="match status" value="1"/>
</dbReference>
<dbReference type="PROSITE" id="PS00211">
    <property type="entry name" value="ABC_TRANSPORTER_1"/>
    <property type="match status" value="1"/>
</dbReference>
<dbReference type="InterPro" id="IPR013563">
    <property type="entry name" value="Oligopep_ABC_C"/>
</dbReference>
<evidence type="ECO:0000313" key="12">
    <source>
        <dbReference type="Proteomes" id="UP000002216"/>
    </source>
</evidence>
<dbReference type="eggNOG" id="COG0444">
    <property type="taxonomic scope" value="Bacteria"/>
</dbReference>
<dbReference type="GO" id="GO:0005886">
    <property type="term" value="C:plasma membrane"/>
    <property type="evidence" value="ECO:0007669"/>
    <property type="project" value="UniProtKB-SubCell"/>
</dbReference>
<dbReference type="InterPro" id="IPR050388">
    <property type="entry name" value="ABC_Ni/Peptide_Import"/>
</dbReference>
<keyword evidence="12" id="KW-1185">Reference proteome</keyword>
<dbReference type="STRING" id="525897.Dbac_2923"/>
<evidence type="ECO:0000256" key="8">
    <source>
        <dbReference type="ARBA" id="ARBA00022967"/>
    </source>
</evidence>
<dbReference type="FunFam" id="3.40.50.300:FF:000016">
    <property type="entry name" value="Oligopeptide ABC transporter ATP-binding component"/>
    <property type="match status" value="1"/>
</dbReference>
<dbReference type="PANTHER" id="PTHR43297">
    <property type="entry name" value="OLIGOPEPTIDE TRANSPORT ATP-BINDING PROTEIN APPD"/>
    <property type="match status" value="1"/>
</dbReference>
<dbReference type="GO" id="GO:0005524">
    <property type="term" value="F:ATP binding"/>
    <property type="evidence" value="ECO:0007669"/>
    <property type="project" value="UniProtKB-KW"/>
</dbReference>
<dbReference type="RefSeq" id="WP_015775087.1">
    <property type="nucleotide sequence ID" value="NC_013173.1"/>
</dbReference>
<dbReference type="InterPro" id="IPR003593">
    <property type="entry name" value="AAA+_ATPase"/>
</dbReference>
<dbReference type="PANTHER" id="PTHR43297:SF14">
    <property type="entry name" value="ATPASE AAA-TYPE CORE DOMAIN-CONTAINING PROTEIN"/>
    <property type="match status" value="1"/>
</dbReference>
<reference evidence="11 12" key="1">
    <citation type="journal article" date="2009" name="Stand. Genomic Sci.">
        <title>Complete genome sequence of Desulfomicrobium baculatum type strain (X).</title>
        <authorList>
            <person name="Copeland A."/>
            <person name="Spring S."/>
            <person name="Goker M."/>
            <person name="Schneider S."/>
            <person name="Lapidus A."/>
            <person name="Del Rio T.G."/>
            <person name="Tice H."/>
            <person name="Cheng J.F."/>
            <person name="Chen F."/>
            <person name="Nolan M."/>
            <person name="Bruce D."/>
            <person name="Goodwin L."/>
            <person name="Pitluck S."/>
            <person name="Ivanova N."/>
            <person name="Mavrommatis K."/>
            <person name="Ovchinnikova G."/>
            <person name="Pati A."/>
            <person name="Chen A."/>
            <person name="Palaniappan K."/>
            <person name="Land M."/>
            <person name="Hauser L."/>
            <person name="Chang Y.J."/>
            <person name="Jeffries C.C."/>
            <person name="Meincke L."/>
            <person name="Sims D."/>
            <person name="Brettin T."/>
            <person name="Detter J.C."/>
            <person name="Han C."/>
            <person name="Chain P."/>
            <person name="Bristow J."/>
            <person name="Eisen J.A."/>
            <person name="Markowitz V."/>
            <person name="Hugenholtz P."/>
            <person name="Kyrpides N.C."/>
            <person name="Klenk H.P."/>
            <person name="Lucas S."/>
        </authorList>
    </citation>
    <scope>NUCLEOTIDE SEQUENCE [LARGE SCALE GENOMIC DNA]</scope>
    <source>
        <strain evidence="12">DSM 4028 / VKM B-1378 / X</strain>
    </source>
</reference>
<keyword evidence="9" id="KW-0472">Membrane</keyword>
<dbReference type="InterPro" id="IPR027417">
    <property type="entry name" value="P-loop_NTPase"/>
</dbReference>
<keyword evidence="6" id="KW-0547">Nucleotide-binding</keyword>
<feature type="domain" description="ABC transporter" evidence="10">
    <location>
        <begin position="10"/>
        <end position="259"/>
    </location>
</feature>
<dbReference type="NCBIfam" id="TIGR01727">
    <property type="entry name" value="oligo_HPY"/>
    <property type="match status" value="1"/>
</dbReference>
<dbReference type="EMBL" id="CP001629">
    <property type="protein sequence ID" value="ACU90998.1"/>
    <property type="molecule type" value="Genomic_DNA"/>
</dbReference>
<keyword evidence="5" id="KW-0997">Cell inner membrane</keyword>
<dbReference type="SUPFAM" id="SSF52540">
    <property type="entry name" value="P-loop containing nucleoside triphosphate hydrolases"/>
    <property type="match status" value="1"/>
</dbReference>
<evidence type="ECO:0000313" key="11">
    <source>
        <dbReference type="EMBL" id="ACU90998.1"/>
    </source>
</evidence>
<evidence type="ECO:0000256" key="2">
    <source>
        <dbReference type="ARBA" id="ARBA00005417"/>
    </source>
</evidence>
<proteinExistence type="inferred from homology"/>
<gene>
    <name evidence="11" type="ordered locus">Dbac_2923</name>
</gene>
<comment type="similarity">
    <text evidence="2">Belongs to the ABC transporter superfamily.</text>
</comment>
<evidence type="ECO:0000256" key="3">
    <source>
        <dbReference type="ARBA" id="ARBA00022448"/>
    </source>
</evidence>
<keyword evidence="3" id="KW-0813">Transport</keyword>
<dbReference type="InterPro" id="IPR003439">
    <property type="entry name" value="ABC_transporter-like_ATP-bd"/>
</dbReference>
<dbReference type="AlphaFoldDB" id="C7LUT3"/>
<evidence type="ECO:0000259" key="10">
    <source>
        <dbReference type="PROSITE" id="PS50893"/>
    </source>
</evidence>
<dbReference type="HOGENOM" id="CLU_000604_1_23_7"/>
<dbReference type="Pfam" id="PF00005">
    <property type="entry name" value="ABC_tran"/>
    <property type="match status" value="1"/>
</dbReference>
<keyword evidence="7" id="KW-0067">ATP-binding</keyword>
<evidence type="ECO:0000256" key="6">
    <source>
        <dbReference type="ARBA" id="ARBA00022741"/>
    </source>
</evidence>
<evidence type="ECO:0000256" key="4">
    <source>
        <dbReference type="ARBA" id="ARBA00022475"/>
    </source>
</evidence>
<keyword evidence="4" id="KW-1003">Cell membrane</keyword>
<dbReference type="InterPro" id="IPR017871">
    <property type="entry name" value="ABC_transporter-like_CS"/>
</dbReference>
<protein>
    <submittedName>
        <fullName evidence="11">Oligopeptide/dipeptide ABC transporter, ATPase subunit</fullName>
    </submittedName>
</protein>